<protein>
    <submittedName>
        <fullName evidence="1">Uncharacterized protein</fullName>
    </submittedName>
</protein>
<accession>A0ACB8ULX5</accession>
<keyword evidence="2" id="KW-1185">Reference proteome</keyword>
<evidence type="ECO:0000313" key="2">
    <source>
        <dbReference type="Proteomes" id="UP001055072"/>
    </source>
</evidence>
<name>A0ACB8ULX5_9APHY</name>
<organism evidence="1 2">
    <name type="scientific">Irpex rosettiformis</name>
    <dbReference type="NCBI Taxonomy" id="378272"/>
    <lineage>
        <taxon>Eukaryota</taxon>
        <taxon>Fungi</taxon>
        <taxon>Dikarya</taxon>
        <taxon>Basidiomycota</taxon>
        <taxon>Agaricomycotina</taxon>
        <taxon>Agaricomycetes</taxon>
        <taxon>Polyporales</taxon>
        <taxon>Irpicaceae</taxon>
        <taxon>Irpex</taxon>
    </lineage>
</organism>
<gene>
    <name evidence="1" type="ORF">BDY19DRAFT_1002556</name>
</gene>
<dbReference type="Proteomes" id="UP001055072">
    <property type="component" value="Unassembled WGS sequence"/>
</dbReference>
<comment type="caution">
    <text evidence="1">The sequence shown here is derived from an EMBL/GenBank/DDBJ whole genome shotgun (WGS) entry which is preliminary data.</text>
</comment>
<proteinExistence type="predicted"/>
<dbReference type="EMBL" id="MU274900">
    <property type="protein sequence ID" value="KAI0095216.1"/>
    <property type="molecule type" value="Genomic_DNA"/>
</dbReference>
<evidence type="ECO:0000313" key="1">
    <source>
        <dbReference type="EMBL" id="KAI0095216.1"/>
    </source>
</evidence>
<sequence>METFLHCGVIEVVKTDSQRTETRVISLLQQLGSTHLATDSQDVILSLCESYDLVQNEQTLRVRRGLGRSQPTTRGTTHTPGKPIILYQRPDFSIDLSSILERITKGKALDNLGTSVTNIGEGLLVKYSLGVRITEVHNALCARSHTSASIPISDIHMSFRYGDVVYIVTDPIHGSISLGRWGTLIAQLRSLRGSVPGPVDGSRFGGPWFTFH</sequence>
<reference evidence="1" key="1">
    <citation type="journal article" date="2021" name="Environ. Microbiol.">
        <title>Gene family expansions and transcriptome signatures uncover fungal adaptations to wood decay.</title>
        <authorList>
            <person name="Hage H."/>
            <person name="Miyauchi S."/>
            <person name="Viragh M."/>
            <person name="Drula E."/>
            <person name="Min B."/>
            <person name="Chaduli D."/>
            <person name="Navarro D."/>
            <person name="Favel A."/>
            <person name="Norest M."/>
            <person name="Lesage-Meessen L."/>
            <person name="Balint B."/>
            <person name="Merenyi Z."/>
            <person name="de Eugenio L."/>
            <person name="Morin E."/>
            <person name="Martinez A.T."/>
            <person name="Baldrian P."/>
            <person name="Stursova M."/>
            <person name="Martinez M.J."/>
            <person name="Novotny C."/>
            <person name="Magnuson J.K."/>
            <person name="Spatafora J.W."/>
            <person name="Maurice S."/>
            <person name="Pangilinan J."/>
            <person name="Andreopoulos W."/>
            <person name="LaButti K."/>
            <person name="Hundley H."/>
            <person name="Na H."/>
            <person name="Kuo A."/>
            <person name="Barry K."/>
            <person name="Lipzen A."/>
            <person name="Henrissat B."/>
            <person name="Riley R."/>
            <person name="Ahrendt S."/>
            <person name="Nagy L.G."/>
            <person name="Grigoriev I.V."/>
            <person name="Martin F."/>
            <person name="Rosso M.N."/>
        </authorList>
    </citation>
    <scope>NUCLEOTIDE SEQUENCE</scope>
    <source>
        <strain evidence="1">CBS 384.51</strain>
    </source>
</reference>